<dbReference type="AlphaFoldDB" id="A0AAD6MAP0"/>
<evidence type="ECO:0000259" key="2">
    <source>
        <dbReference type="SMART" id="SM00360"/>
    </source>
</evidence>
<evidence type="ECO:0000313" key="3">
    <source>
        <dbReference type="EMBL" id="KAJ6981510.1"/>
    </source>
</evidence>
<evidence type="ECO:0000313" key="4">
    <source>
        <dbReference type="Proteomes" id="UP001164929"/>
    </source>
</evidence>
<feature type="region of interest" description="Disordered" evidence="1">
    <location>
        <begin position="127"/>
        <end position="149"/>
    </location>
</feature>
<feature type="region of interest" description="Disordered" evidence="1">
    <location>
        <begin position="396"/>
        <end position="455"/>
    </location>
</feature>
<dbReference type="SMART" id="SM00360">
    <property type="entry name" value="RRM"/>
    <property type="match status" value="2"/>
</dbReference>
<dbReference type="InterPro" id="IPR035979">
    <property type="entry name" value="RBD_domain_sf"/>
</dbReference>
<dbReference type="Proteomes" id="UP001164929">
    <property type="component" value="Chromosome 10"/>
</dbReference>
<accession>A0AAD6MAP0</accession>
<sequence length="759" mass="84424">MTLSRFLLSKPVLHFHASGIAKSTRWLSSSSSSSNGGTQYLSRVKGVEGGKENEHMEMHLKDLPKVKEVEMKVGGSWNSLKNIFTNFSDRMFRNPQSHKQISRDTTLSAVDSAASEVITTQTGVSKHIAESGGSDNALKSSEIPTDSNSRRKYFNTCNISFTRETPLEDAVNTTASDAMEIHGSLDNIKHDEHDSTIVQAASAIISDDPKEVMLENGKRLLEEATFGTVVESNNNQEEEAGNLVSLSDHLFDNAFDTRQNKSAKKSASIRKEKCQLEKKTATLVERVNIDGSKLDERPPLSDVSQEDDGLVNLFKMSVSNKTAAETGRVNGDLFTPSISFSNHDGKSLKKEESPFDFEGLYGHIKMLRPVTAQDNAILKSNAESIKTVLKDRAVSTNNKKRSKIKKEQSAKTMTKDEGGNLDIAEKDHIKLEKTPQAPLETSEKDSNQTPLTSLADGDTENKLLLRFLHKDVGDGDIIYCFRNCGPISKIEKVSSVKGSNLFDAFLHFETRQGLHKALQKPEVLIKNSNAFIHDTASRISIPNLIGDIDISVALVKHPTRTVRIKQLTDDISSHQLKEALLFCRSGINGFFLGASSSNAYVEFESEEAKERALAKHFLQVSGKQLSIFRVDAPRTTVVRILNINPQCRSNVLTICKSFGKLWRMKLRRDTIADVYFKIDEWPNMLNILNSLNGLEADGSRWVAQPASIFPPIILQALWNHPDERRHVITSMQRFLKKLERPTDTAELNNLAARVCGDSL</sequence>
<keyword evidence="4" id="KW-1185">Reference proteome</keyword>
<dbReference type="PANTHER" id="PTHR34568">
    <property type="entry name" value="RRM DOMAIN-CONTAINING PROTEIN"/>
    <property type="match status" value="1"/>
</dbReference>
<dbReference type="InterPro" id="IPR058942">
    <property type="entry name" value="AT3G52170-like"/>
</dbReference>
<gene>
    <name evidence="3" type="ORF">NC653_024797</name>
</gene>
<protein>
    <recommendedName>
        <fullName evidence="2">RRM domain-containing protein</fullName>
    </recommendedName>
</protein>
<proteinExistence type="predicted"/>
<comment type="caution">
    <text evidence="3">The sequence shown here is derived from an EMBL/GenBank/DDBJ whole genome shotgun (WGS) entry which is preliminary data.</text>
</comment>
<evidence type="ECO:0000256" key="1">
    <source>
        <dbReference type="SAM" id="MobiDB-lite"/>
    </source>
</evidence>
<dbReference type="EMBL" id="JAQIZT010000010">
    <property type="protein sequence ID" value="KAJ6981510.1"/>
    <property type="molecule type" value="Genomic_DNA"/>
</dbReference>
<dbReference type="InterPro" id="IPR000504">
    <property type="entry name" value="RRM_dom"/>
</dbReference>
<reference evidence="3" key="1">
    <citation type="journal article" date="2023" name="Mol. Ecol. Resour.">
        <title>Chromosome-level genome assembly of a triploid poplar Populus alba 'Berolinensis'.</title>
        <authorList>
            <person name="Chen S."/>
            <person name="Yu Y."/>
            <person name="Wang X."/>
            <person name="Wang S."/>
            <person name="Zhang T."/>
            <person name="Zhou Y."/>
            <person name="He R."/>
            <person name="Meng N."/>
            <person name="Wang Y."/>
            <person name="Liu W."/>
            <person name="Liu Z."/>
            <person name="Liu J."/>
            <person name="Guo Q."/>
            <person name="Huang H."/>
            <person name="Sederoff R.R."/>
            <person name="Wang G."/>
            <person name="Qu G."/>
            <person name="Chen S."/>
        </authorList>
    </citation>
    <scope>NUCLEOTIDE SEQUENCE</scope>
    <source>
        <strain evidence="3">SC-2020</strain>
    </source>
</reference>
<feature type="compositionally biased region" description="Basic and acidic residues" evidence="1">
    <location>
        <begin position="405"/>
        <end position="433"/>
    </location>
</feature>
<organism evidence="3 4">
    <name type="scientific">Populus alba x Populus x berolinensis</name>
    <dbReference type="NCBI Taxonomy" id="444605"/>
    <lineage>
        <taxon>Eukaryota</taxon>
        <taxon>Viridiplantae</taxon>
        <taxon>Streptophyta</taxon>
        <taxon>Embryophyta</taxon>
        <taxon>Tracheophyta</taxon>
        <taxon>Spermatophyta</taxon>
        <taxon>Magnoliopsida</taxon>
        <taxon>eudicotyledons</taxon>
        <taxon>Gunneridae</taxon>
        <taxon>Pentapetalae</taxon>
        <taxon>rosids</taxon>
        <taxon>fabids</taxon>
        <taxon>Malpighiales</taxon>
        <taxon>Salicaceae</taxon>
        <taxon>Saliceae</taxon>
        <taxon>Populus</taxon>
    </lineage>
</organism>
<dbReference type="CDD" id="cd00590">
    <property type="entry name" value="RRM_SF"/>
    <property type="match status" value="1"/>
</dbReference>
<dbReference type="SUPFAM" id="SSF54928">
    <property type="entry name" value="RNA-binding domain, RBD"/>
    <property type="match status" value="2"/>
</dbReference>
<feature type="domain" description="RRM" evidence="2">
    <location>
        <begin position="561"/>
        <end position="628"/>
    </location>
</feature>
<dbReference type="GO" id="GO:0003723">
    <property type="term" value="F:RNA binding"/>
    <property type="evidence" value="ECO:0007669"/>
    <property type="project" value="InterPro"/>
</dbReference>
<feature type="compositionally biased region" description="Polar residues" evidence="1">
    <location>
        <begin position="133"/>
        <end position="147"/>
    </location>
</feature>
<feature type="domain" description="RRM" evidence="2">
    <location>
        <begin position="462"/>
        <end position="533"/>
    </location>
</feature>
<name>A0AAD6MAP0_9ROSI</name>
<dbReference type="PANTHER" id="PTHR34568:SF5">
    <property type="entry name" value="RNA-BINDING (RRM_RBD_RNP MOTIFS) FAMILY PROTEIN"/>
    <property type="match status" value="1"/>
</dbReference>